<dbReference type="EMBL" id="JAJVCN010000004">
    <property type="protein sequence ID" value="MCE7010310.1"/>
    <property type="molecule type" value="Genomic_DNA"/>
</dbReference>
<name>A0ABS8ZRI0_9PSEU</name>
<accession>A0ABS8ZRI0</accession>
<reference evidence="1 2" key="1">
    <citation type="submission" date="2021-12" db="EMBL/GenBank/DDBJ databases">
        <title>Genome sequence of Kibdelosporangium philippinense ATCC 49844.</title>
        <authorList>
            <person name="Fedorov E.A."/>
            <person name="Omeragic M."/>
            <person name="Shalygina K.F."/>
            <person name="Maclea K.S."/>
        </authorList>
    </citation>
    <scope>NUCLEOTIDE SEQUENCE [LARGE SCALE GENOMIC DNA]</scope>
    <source>
        <strain evidence="1 2">ATCC 49844</strain>
    </source>
</reference>
<keyword evidence="2" id="KW-1185">Reference proteome</keyword>
<evidence type="ECO:0000313" key="1">
    <source>
        <dbReference type="EMBL" id="MCE7010310.1"/>
    </source>
</evidence>
<protein>
    <submittedName>
        <fullName evidence="1">Uncharacterized protein</fullName>
    </submittedName>
</protein>
<evidence type="ECO:0000313" key="2">
    <source>
        <dbReference type="Proteomes" id="UP001521150"/>
    </source>
</evidence>
<dbReference type="RefSeq" id="WP_233731914.1">
    <property type="nucleotide sequence ID" value="NZ_JAJVCN010000004.1"/>
</dbReference>
<dbReference type="Proteomes" id="UP001521150">
    <property type="component" value="Unassembled WGS sequence"/>
</dbReference>
<organism evidence="1 2">
    <name type="scientific">Kibdelosporangium philippinense</name>
    <dbReference type="NCBI Taxonomy" id="211113"/>
    <lineage>
        <taxon>Bacteria</taxon>
        <taxon>Bacillati</taxon>
        <taxon>Actinomycetota</taxon>
        <taxon>Actinomycetes</taxon>
        <taxon>Pseudonocardiales</taxon>
        <taxon>Pseudonocardiaceae</taxon>
        <taxon>Kibdelosporangium</taxon>
    </lineage>
</organism>
<comment type="caution">
    <text evidence="1">The sequence shown here is derived from an EMBL/GenBank/DDBJ whole genome shotgun (WGS) entry which is preliminary data.</text>
</comment>
<gene>
    <name evidence="1" type="ORF">LWC34_47030</name>
</gene>
<sequence>MSASDIDTNARPLKSSGTRLVELSGGSCVFTGAAATSVTKAKTSTAVP</sequence>
<proteinExistence type="predicted"/>